<reference evidence="5 6" key="1">
    <citation type="submission" date="2018-09" db="EMBL/GenBank/DDBJ databases">
        <title>Genomic Encyclopedia of Archaeal and Bacterial Type Strains, Phase II (KMG-II): from individual species to whole genera.</title>
        <authorList>
            <person name="Goeker M."/>
        </authorList>
    </citation>
    <scope>NUCLEOTIDE SEQUENCE [LARGE SCALE GENOMIC DNA]</scope>
    <source>
        <strain evidence="5 6">DSM 27148</strain>
    </source>
</reference>
<evidence type="ECO:0000256" key="1">
    <source>
        <dbReference type="PROSITE-ProRule" id="PRU00473"/>
    </source>
</evidence>
<sequence length="301" mass="33877">MKTKQVLLLICAVALGAASCKPFYKCGETKPDNQYFLSKRVMLLLDERDDLCVTVEMRENEIAKLNDDIQVLNKDISDLETSLDDVDKKYNALMGEKLSQSEQFNLALQQKTKELNEKERLLEEREKALNDLRSVIARQDSVTQRLNDLIRNALLSFPSDELSVEIKNGKVYVSMSDKLLFKSGSAAVEAKGKEAIKMLAGVLDKNRDIDILVEGHTDSIPIHTAVYRDNWDLSVARATSIVRILTNEYKIAPTRLTASGKGEFSPKASNSTPEGRALNRRTEIVLSPKLEEIMQLLKMDK</sequence>
<gene>
    <name evidence="5" type="ORF">BC643_0851</name>
</gene>
<accession>A0A419W4W6</accession>
<dbReference type="RefSeq" id="WP_120271912.1">
    <property type="nucleotide sequence ID" value="NZ_RAPN01000001.1"/>
</dbReference>
<evidence type="ECO:0000256" key="3">
    <source>
        <dbReference type="SAM" id="SignalP"/>
    </source>
</evidence>
<dbReference type="PROSITE" id="PS51123">
    <property type="entry name" value="OMPA_2"/>
    <property type="match status" value="1"/>
</dbReference>
<dbReference type="Gene3D" id="3.30.1330.60">
    <property type="entry name" value="OmpA-like domain"/>
    <property type="match status" value="1"/>
</dbReference>
<protein>
    <submittedName>
        <fullName evidence="5">Chemotaxis protein MotB</fullName>
    </submittedName>
</protein>
<dbReference type="Proteomes" id="UP000283387">
    <property type="component" value="Unassembled WGS sequence"/>
</dbReference>
<dbReference type="SUPFAM" id="SSF103088">
    <property type="entry name" value="OmpA-like"/>
    <property type="match status" value="1"/>
</dbReference>
<dbReference type="PANTHER" id="PTHR30329">
    <property type="entry name" value="STATOR ELEMENT OF FLAGELLAR MOTOR COMPLEX"/>
    <property type="match status" value="1"/>
</dbReference>
<feature type="domain" description="OmpA-like" evidence="4">
    <location>
        <begin position="168"/>
        <end position="290"/>
    </location>
</feature>
<proteinExistence type="predicted"/>
<feature type="coiled-coil region" evidence="2">
    <location>
        <begin position="55"/>
        <end position="138"/>
    </location>
</feature>
<evidence type="ECO:0000259" key="4">
    <source>
        <dbReference type="PROSITE" id="PS51123"/>
    </source>
</evidence>
<dbReference type="PROSITE" id="PS51257">
    <property type="entry name" value="PROKAR_LIPOPROTEIN"/>
    <property type="match status" value="1"/>
</dbReference>
<evidence type="ECO:0000313" key="6">
    <source>
        <dbReference type="Proteomes" id="UP000283387"/>
    </source>
</evidence>
<dbReference type="InterPro" id="IPR050330">
    <property type="entry name" value="Bact_OuterMem_StrucFunc"/>
</dbReference>
<name>A0A419W4W6_9BACT</name>
<comment type="caution">
    <text evidence="5">The sequence shown here is derived from an EMBL/GenBank/DDBJ whole genome shotgun (WGS) entry which is preliminary data.</text>
</comment>
<dbReference type="Pfam" id="PF00691">
    <property type="entry name" value="OmpA"/>
    <property type="match status" value="1"/>
</dbReference>
<evidence type="ECO:0000313" key="5">
    <source>
        <dbReference type="EMBL" id="RKD90511.1"/>
    </source>
</evidence>
<dbReference type="InterPro" id="IPR006665">
    <property type="entry name" value="OmpA-like"/>
</dbReference>
<dbReference type="GO" id="GO:0016020">
    <property type="term" value="C:membrane"/>
    <property type="evidence" value="ECO:0007669"/>
    <property type="project" value="UniProtKB-UniRule"/>
</dbReference>
<dbReference type="AlphaFoldDB" id="A0A419W4W6"/>
<keyword evidence="3" id="KW-0732">Signal</keyword>
<dbReference type="PANTHER" id="PTHR30329:SF21">
    <property type="entry name" value="LIPOPROTEIN YIAD-RELATED"/>
    <property type="match status" value="1"/>
</dbReference>
<dbReference type="EMBL" id="RAPN01000001">
    <property type="protein sequence ID" value="RKD90511.1"/>
    <property type="molecule type" value="Genomic_DNA"/>
</dbReference>
<keyword evidence="6" id="KW-1185">Reference proteome</keyword>
<dbReference type="CDD" id="cd07185">
    <property type="entry name" value="OmpA_C-like"/>
    <property type="match status" value="1"/>
</dbReference>
<feature type="chain" id="PRO_5019160268" evidence="3">
    <location>
        <begin position="18"/>
        <end position="301"/>
    </location>
</feature>
<keyword evidence="2" id="KW-0175">Coiled coil</keyword>
<feature type="signal peptide" evidence="3">
    <location>
        <begin position="1"/>
        <end position="17"/>
    </location>
</feature>
<dbReference type="OrthoDB" id="9815217at2"/>
<keyword evidence="1" id="KW-0472">Membrane</keyword>
<organism evidence="5 6">
    <name type="scientific">Mangrovibacterium diazotrophicum</name>
    <dbReference type="NCBI Taxonomy" id="1261403"/>
    <lineage>
        <taxon>Bacteria</taxon>
        <taxon>Pseudomonadati</taxon>
        <taxon>Bacteroidota</taxon>
        <taxon>Bacteroidia</taxon>
        <taxon>Marinilabiliales</taxon>
        <taxon>Prolixibacteraceae</taxon>
        <taxon>Mangrovibacterium</taxon>
    </lineage>
</organism>
<evidence type="ECO:0000256" key="2">
    <source>
        <dbReference type="SAM" id="Coils"/>
    </source>
</evidence>
<dbReference type="InterPro" id="IPR036737">
    <property type="entry name" value="OmpA-like_sf"/>
</dbReference>